<dbReference type="EMBL" id="NHZO01000151">
    <property type="protein sequence ID" value="PHQ50312.1"/>
    <property type="molecule type" value="Genomic_DNA"/>
</dbReference>
<evidence type="ECO:0000256" key="1">
    <source>
        <dbReference type="SAM" id="Phobius"/>
    </source>
</evidence>
<gene>
    <name evidence="3" type="ORF">BLA24_22450</name>
</gene>
<feature type="transmembrane region" description="Helical" evidence="1">
    <location>
        <begin position="333"/>
        <end position="356"/>
    </location>
</feature>
<dbReference type="InterPro" id="IPR050879">
    <property type="entry name" value="Acyltransferase_3"/>
</dbReference>
<proteinExistence type="predicted"/>
<feature type="transmembrane region" description="Helical" evidence="1">
    <location>
        <begin position="241"/>
        <end position="260"/>
    </location>
</feature>
<feature type="transmembrane region" description="Helical" evidence="1">
    <location>
        <begin position="63"/>
        <end position="84"/>
    </location>
</feature>
<keyword evidence="4" id="KW-1185">Reference proteome</keyword>
<name>A0A2G1XGF0_STRCJ</name>
<reference evidence="3 4" key="1">
    <citation type="journal article" date="2017" name="Biochemistry">
        <title>Identification of the Biosynthetic Pathway for the Antibiotic Bicyclomycin.</title>
        <authorList>
            <person name="Patteson J."/>
            <person name="Cai W."/>
            <person name="Johnson R.A."/>
            <person name="Santa Maria K."/>
            <person name="Li B."/>
        </authorList>
    </citation>
    <scope>NUCLEOTIDE SEQUENCE [LARGE SCALE GENOMIC DNA]</scope>
    <source>
        <strain evidence="3 4">ATCC 21532</strain>
    </source>
</reference>
<dbReference type="InterPro" id="IPR002656">
    <property type="entry name" value="Acyl_transf_3_dom"/>
</dbReference>
<evidence type="ECO:0000313" key="3">
    <source>
        <dbReference type="EMBL" id="PHQ50312.1"/>
    </source>
</evidence>
<dbReference type="OrthoDB" id="9796461at2"/>
<evidence type="ECO:0000259" key="2">
    <source>
        <dbReference type="Pfam" id="PF01757"/>
    </source>
</evidence>
<keyword evidence="1" id="KW-0472">Membrane</keyword>
<comment type="caution">
    <text evidence="3">The sequence shown here is derived from an EMBL/GenBank/DDBJ whole genome shotgun (WGS) entry which is preliminary data.</text>
</comment>
<dbReference type="PANTHER" id="PTHR23028">
    <property type="entry name" value="ACETYLTRANSFERASE"/>
    <property type="match status" value="1"/>
</dbReference>
<feature type="transmembrane region" description="Helical" evidence="1">
    <location>
        <begin position="146"/>
        <end position="168"/>
    </location>
</feature>
<sequence length="376" mass="41494">MSLITSTAPKAPPRPAVPRSIRLDSLTGLRWCAAALIFCYHFSFEESAAGSGQHVGQLRHLTLAGPSAVSFFFVLSGFVLAWSARTADTAGGFWRRRFARIYPSHAVTFCVAVVMLLWMGLTLDPLTGLANLTLTQAWVPDPEVWFGYNGVSWSLSCEFFFYFAFPFLIGPLRRLRSRGLWAVVAAGNLFVVLFPLYGRDLAYAAGWHPKFLLYLLPPVRLAEFVVGIALALLVRNGSWRGPGLGVSLGLSCAAALWLVHLVPYDFHWSACTIVPYTLTIAAAAHADARGSRSPFRNRVLVYLGEISFSFYLVHEMVIFGTNHFFFTHHLSPALWLDTLLVLGVSLAGAALLHRYVEKPGVRLLSRGRPKPRPAAT</sequence>
<accession>A0A2G1XGF0</accession>
<dbReference type="PANTHER" id="PTHR23028:SF53">
    <property type="entry name" value="ACYL_TRANSF_3 DOMAIN-CONTAINING PROTEIN"/>
    <property type="match status" value="1"/>
</dbReference>
<feature type="transmembrane region" description="Helical" evidence="1">
    <location>
        <begin position="180"/>
        <end position="199"/>
    </location>
</feature>
<keyword evidence="1" id="KW-0812">Transmembrane</keyword>
<feature type="transmembrane region" description="Helical" evidence="1">
    <location>
        <begin position="211"/>
        <end position="234"/>
    </location>
</feature>
<dbReference type="GO" id="GO:0016020">
    <property type="term" value="C:membrane"/>
    <property type="evidence" value="ECO:0007669"/>
    <property type="project" value="TreeGrafter"/>
</dbReference>
<feature type="transmembrane region" description="Helical" evidence="1">
    <location>
        <begin position="105"/>
        <end position="126"/>
    </location>
</feature>
<dbReference type="RefSeq" id="WP_099200799.1">
    <property type="nucleotide sequence ID" value="NZ_JBIRXA010000001.1"/>
</dbReference>
<dbReference type="GO" id="GO:0016747">
    <property type="term" value="F:acyltransferase activity, transferring groups other than amino-acyl groups"/>
    <property type="evidence" value="ECO:0007669"/>
    <property type="project" value="InterPro"/>
</dbReference>
<dbReference type="Pfam" id="PF01757">
    <property type="entry name" value="Acyl_transf_3"/>
    <property type="match status" value="1"/>
</dbReference>
<dbReference type="Proteomes" id="UP000222531">
    <property type="component" value="Unassembled WGS sequence"/>
</dbReference>
<keyword evidence="1" id="KW-1133">Transmembrane helix</keyword>
<dbReference type="GO" id="GO:0009103">
    <property type="term" value="P:lipopolysaccharide biosynthetic process"/>
    <property type="evidence" value="ECO:0007669"/>
    <property type="project" value="TreeGrafter"/>
</dbReference>
<evidence type="ECO:0000313" key="4">
    <source>
        <dbReference type="Proteomes" id="UP000222531"/>
    </source>
</evidence>
<feature type="domain" description="Acyltransferase 3" evidence="2">
    <location>
        <begin position="24"/>
        <end position="353"/>
    </location>
</feature>
<organism evidence="3 4">
    <name type="scientific">Streptomyces cinnamoneus</name>
    <name type="common">Streptoverticillium cinnamoneum</name>
    <dbReference type="NCBI Taxonomy" id="53446"/>
    <lineage>
        <taxon>Bacteria</taxon>
        <taxon>Bacillati</taxon>
        <taxon>Actinomycetota</taxon>
        <taxon>Actinomycetes</taxon>
        <taxon>Kitasatosporales</taxon>
        <taxon>Streptomycetaceae</taxon>
        <taxon>Streptomyces</taxon>
        <taxon>Streptomyces cinnamoneus group</taxon>
    </lineage>
</organism>
<feature type="transmembrane region" description="Helical" evidence="1">
    <location>
        <begin position="299"/>
        <end position="321"/>
    </location>
</feature>
<feature type="transmembrane region" description="Helical" evidence="1">
    <location>
        <begin position="21"/>
        <end position="43"/>
    </location>
</feature>
<protein>
    <recommendedName>
        <fullName evidence="2">Acyltransferase 3 domain-containing protein</fullName>
    </recommendedName>
</protein>
<feature type="transmembrane region" description="Helical" evidence="1">
    <location>
        <begin position="266"/>
        <end position="287"/>
    </location>
</feature>
<dbReference type="AlphaFoldDB" id="A0A2G1XGF0"/>